<sequence length="135" mass="14257">MKATNLKTIVRMTTAVALLLFAAGVLPASVLAGATTGEGANAILDVPKVYSQTAVEQGLKESRGIPWFNGTGVIDKIVENGFVVDDMTLVGTNVDFRSEATGQPIASSFFKPGAKVGFVLNSKNILTSLWLLKEQ</sequence>
<evidence type="ECO:0000313" key="3">
    <source>
        <dbReference type="Proteomes" id="UP000183994"/>
    </source>
</evidence>
<keyword evidence="3" id="KW-1185">Reference proteome</keyword>
<proteinExistence type="predicted"/>
<evidence type="ECO:0000256" key="1">
    <source>
        <dbReference type="SAM" id="SignalP"/>
    </source>
</evidence>
<dbReference type="OrthoDB" id="9883615at2"/>
<reference evidence="3" key="1">
    <citation type="submission" date="2016-11" db="EMBL/GenBank/DDBJ databases">
        <authorList>
            <person name="Varghese N."/>
            <person name="Submissions S."/>
        </authorList>
    </citation>
    <scope>NUCLEOTIDE SEQUENCE [LARGE SCALE GENOMIC DNA]</scope>
    <source>
        <strain evidence="3">DSM 16219</strain>
    </source>
</reference>
<evidence type="ECO:0000313" key="2">
    <source>
        <dbReference type="EMBL" id="SHJ61145.1"/>
    </source>
</evidence>
<dbReference type="RefSeq" id="WP_073475341.1">
    <property type="nucleotide sequence ID" value="NZ_FQZU01000009.1"/>
</dbReference>
<dbReference type="Proteomes" id="UP000183994">
    <property type="component" value="Unassembled WGS sequence"/>
</dbReference>
<name>A0A1M6KQF0_9BACT</name>
<organism evidence="2 3">
    <name type="scientific">Desulfatibacillum alkenivorans DSM 16219</name>
    <dbReference type="NCBI Taxonomy" id="1121393"/>
    <lineage>
        <taxon>Bacteria</taxon>
        <taxon>Pseudomonadati</taxon>
        <taxon>Thermodesulfobacteriota</taxon>
        <taxon>Desulfobacteria</taxon>
        <taxon>Desulfobacterales</taxon>
        <taxon>Desulfatibacillaceae</taxon>
        <taxon>Desulfatibacillum</taxon>
    </lineage>
</organism>
<gene>
    <name evidence="2" type="ORF">SAMN02745216_01967</name>
</gene>
<dbReference type="STRING" id="1121393.SAMN02745216_01967"/>
<dbReference type="AlphaFoldDB" id="A0A1M6KQF0"/>
<feature type="chain" id="PRO_5012274384" evidence="1">
    <location>
        <begin position="33"/>
        <end position="135"/>
    </location>
</feature>
<feature type="signal peptide" evidence="1">
    <location>
        <begin position="1"/>
        <end position="32"/>
    </location>
</feature>
<dbReference type="EMBL" id="FQZU01000009">
    <property type="protein sequence ID" value="SHJ61145.1"/>
    <property type="molecule type" value="Genomic_DNA"/>
</dbReference>
<keyword evidence="1" id="KW-0732">Signal</keyword>
<protein>
    <submittedName>
        <fullName evidence="2">Uncharacterized protein</fullName>
    </submittedName>
</protein>
<accession>A0A1M6KQF0</accession>